<name>A0A0R2CD46_9LACO</name>
<dbReference type="SUPFAM" id="SSF158221">
    <property type="entry name" value="YnzC-like"/>
    <property type="match status" value="1"/>
</dbReference>
<organism evidence="3 4">
    <name type="scientific">Liquorilactobacillus vini DSM 20605</name>
    <dbReference type="NCBI Taxonomy" id="1133569"/>
    <lineage>
        <taxon>Bacteria</taxon>
        <taxon>Bacillati</taxon>
        <taxon>Bacillota</taxon>
        <taxon>Bacilli</taxon>
        <taxon>Lactobacillales</taxon>
        <taxon>Lactobacillaceae</taxon>
        <taxon>Liquorilactobacillus</taxon>
    </lineage>
</organism>
<dbReference type="STRING" id="1133569.FD21_GL000669"/>
<keyword evidence="4" id="KW-1185">Reference proteome</keyword>
<protein>
    <recommendedName>
        <fullName evidence="2">UPF0291 protein FD21_GL000669</fullName>
    </recommendedName>
</protein>
<dbReference type="GO" id="GO:0005737">
    <property type="term" value="C:cytoplasm"/>
    <property type="evidence" value="ECO:0007669"/>
    <property type="project" value="UniProtKB-SubCell"/>
</dbReference>
<proteinExistence type="inferred from homology"/>
<dbReference type="RefSeq" id="WP_010580906.1">
    <property type="nucleotide sequence ID" value="NZ_AHYZ01000133.1"/>
</dbReference>
<comment type="caution">
    <text evidence="3">The sequence shown here is derived from an EMBL/GenBank/DDBJ whole genome shotgun (WGS) entry which is preliminary data.</text>
</comment>
<keyword evidence="1 2" id="KW-0963">Cytoplasm</keyword>
<dbReference type="AlphaFoldDB" id="A0A0R2CD46"/>
<dbReference type="eggNOG" id="COG4224">
    <property type="taxonomic scope" value="Bacteria"/>
</dbReference>
<sequence length="82" mass="9622">MASKIPSKLINRINQLAHKQKSEGLTVDEQAEQQSLRETYLALFRQTFRSNVEMMRVFDKNGKEVTSKKVREIQKQRGLRDD</sequence>
<gene>
    <name evidence="3" type="ORF">FD21_GL000669</name>
</gene>
<dbReference type="HAMAP" id="MF_01103">
    <property type="entry name" value="UPF0291"/>
    <property type="match status" value="1"/>
</dbReference>
<dbReference type="Gene3D" id="1.10.287.540">
    <property type="entry name" value="Helix hairpin bin"/>
    <property type="match status" value="1"/>
</dbReference>
<evidence type="ECO:0000256" key="2">
    <source>
        <dbReference type="HAMAP-Rule" id="MF_01103"/>
    </source>
</evidence>
<dbReference type="Proteomes" id="UP000051576">
    <property type="component" value="Unassembled WGS sequence"/>
</dbReference>
<dbReference type="PATRIC" id="fig|1133569.4.peg.728"/>
<dbReference type="PANTHER" id="PTHR37300">
    <property type="entry name" value="UPF0291 PROTEIN CBO2609/CLC_2481"/>
    <property type="match status" value="1"/>
</dbReference>
<reference evidence="3 4" key="1">
    <citation type="journal article" date="2015" name="Genome Announc.">
        <title>Expanding the biotechnology potential of lactobacilli through comparative genomics of 213 strains and associated genera.</title>
        <authorList>
            <person name="Sun Z."/>
            <person name="Harris H.M."/>
            <person name="McCann A."/>
            <person name="Guo C."/>
            <person name="Argimon S."/>
            <person name="Zhang W."/>
            <person name="Yang X."/>
            <person name="Jeffery I.B."/>
            <person name="Cooney J.C."/>
            <person name="Kagawa T.F."/>
            <person name="Liu W."/>
            <person name="Song Y."/>
            <person name="Salvetti E."/>
            <person name="Wrobel A."/>
            <person name="Rasinkangas P."/>
            <person name="Parkhill J."/>
            <person name="Rea M.C."/>
            <person name="O'Sullivan O."/>
            <person name="Ritari J."/>
            <person name="Douillard F.P."/>
            <person name="Paul Ross R."/>
            <person name="Yang R."/>
            <person name="Briner A.E."/>
            <person name="Felis G.E."/>
            <person name="de Vos W.M."/>
            <person name="Barrangou R."/>
            <person name="Klaenhammer T.R."/>
            <person name="Caufield P.W."/>
            <person name="Cui Y."/>
            <person name="Zhang H."/>
            <person name="O'Toole P.W."/>
        </authorList>
    </citation>
    <scope>NUCLEOTIDE SEQUENCE [LARGE SCALE GENOMIC DNA]</scope>
    <source>
        <strain evidence="3 4">DSM 20605</strain>
    </source>
</reference>
<comment type="subcellular location">
    <subcellularLocation>
        <location evidence="2">Cytoplasm</location>
    </subcellularLocation>
</comment>
<evidence type="ECO:0000256" key="1">
    <source>
        <dbReference type="ARBA" id="ARBA00022490"/>
    </source>
</evidence>
<dbReference type="PANTHER" id="PTHR37300:SF2">
    <property type="entry name" value="UPF0291 PROTEIN BC_1827"/>
    <property type="match status" value="1"/>
</dbReference>
<dbReference type="EMBL" id="AYYX01000002">
    <property type="protein sequence ID" value="KRM89624.1"/>
    <property type="molecule type" value="Genomic_DNA"/>
</dbReference>
<evidence type="ECO:0000313" key="4">
    <source>
        <dbReference type="Proteomes" id="UP000051576"/>
    </source>
</evidence>
<accession>A0A0R2CD46</accession>
<evidence type="ECO:0000313" key="3">
    <source>
        <dbReference type="EMBL" id="KRM89624.1"/>
    </source>
</evidence>
<dbReference type="Pfam" id="PF05979">
    <property type="entry name" value="DUF896"/>
    <property type="match status" value="1"/>
</dbReference>
<dbReference type="OrthoDB" id="390105at2"/>
<comment type="similarity">
    <text evidence="2">Belongs to the UPF0291 family.</text>
</comment>
<dbReference type="InterPro" id="IPR009242">
    <property type="entry name" value="DUF896"/>
</dbReference>